<organism evidence="1 2">
    <name type="scientific">Gymnopus androsaceus JB14</name>
    <dbReference type="NCBI Taxonomy" id="1447944"/>
    <lineage>
        <taxon>Eukaryota</taxon>
        <taxon>Fungi</taxon>
        <taxon>Dikarya</taxon>
        <taxon>Basidiomycota</taxon>
        <taxon>Agaricomycotina</taxon>
        <taxon>Agaricomycetes</taxon>
        <taxon>Agaricomycetidae</taxon>
        <taxon>Agaricales</taxon>
        <taxon>Marasmiineae</taxon>
        <taxon>Omphalotaceae</taxon>
        <taxon>Gymnopus</taxon>
    </lineage>
</organism>
<accession>A0A6A4HD22</accession>
<evidence type="ECO:0000313" key="2">
    <source>
        <dbReference type="Proteomes" id="UP000799118"/>
    </source>
</evidence>
<keyword evidence="2" id="KW-1185">Reference proteome</keyword>
<gene>
    <name evidence="1" type="ORF">BT96DRAFT_942662</name>
</gene>
<reference evidence="1" key="1">
    <citation type="journal article" date="2019" name="Environ. Microbiol.">
        <title>Fungal ecological strategies reflected in gene transcription - a case study of two litter decomposers.</title>
        <authorList>
            <person name="Barbi F."/>
            <person name="Kohler A."/>
            <person name="Barry K."/>
            <person name="Baskaran P."/>
            <person name="Daum C."/>
            <person name="Fauchery L."/>
            <person name="Ihrmark K."/>
            <person name="Kuo A."/>
            <person name="LaButti K."/>
            <person name="Lipzen A."/>
            <person name="Morin E."/>
            <person name="Grigoriev I.V."/>
            <person name="Henrissat B."/>
            <person name="Lindahl B."/>
            <person name="Martin F."/>
        </authorList>
    </citation>
    <scope>NUCLEOTIDE SEQUENCE</scope>
    <source>
        <strain evidence="1">JB14</strain>
    </source>
</reference>
<proteinExistence type="predicted"/>
<dbReference type="Proteomes" id="UP000799118">
    <property type="component" value="Unassembled WGS sequence"/>
</dbReference>
<protein>
    <submittedName>
        <fullName evidence="1">Uncharacterized protein</fullName>
    </submittedName>
</protein>
<name>A0A6A4HD22_9AGAR</name>
<dbReference type="AlphaFoldDB" id="A0A6A4HD22"/>
<dbReference type="EMBL" id="ML769537">
    <property type="protein sequence ID" value="KAE9395137.1"/>
    <property type="molecule type" value="Genomic_DNA"/>
</dbReference>
<evidence type="ECO:0000313" key="1">
    <source>
        <dbReference type="EMBL" id="KAE9395137.1"/>
    </source>
</evidence>
<sequence>MHSLERGYTVFKEKYYIVSDMLHRRIILQRVLESVYGVRGKMNIYAAPVNEEALASRAAGFSEPDVGFAHAYTSVEEREDLKAGVSFAHAYSSLEEREDTTLEAVIDSVKRIKHVKQ</sequence>